<dbReference type="AlphaFoldDB" id="A0A2V3H6W3"/>
<dbReference type="Proteomes" id="UP000194857">
    <property type="component" value="Unassembled WGS sequence"/>
</dbReference>
<dbReference type="Proteomes" id="UP000253594">
    <property type="component" value="Unassembled WGS sequence"/>
</dbReference>
<reference evidence="3 6" key="3">
    <citation type="submission" date="2017-08" db="EMBL/GenBank/DDBJ databases">
        <authorList>
            <person name="Feschi L."/>
            <person name="Jeukens J."/>
            <person name="Emond-Rheault J.-G."/>
            <person name="Kukavica-Ibrulj I."/>
            <person name="Boyle B."/>
            <person name="Levesque R.C."/>
        </authorList>
    </citation>
    <scope>NUCLEOTIDE SEQUENCE [LARGE SCALE GENOMIC DNA]</scope>
    <source>
        <strain evidence="3 6">PA-W36</strain>
    </source>
</reference>
<evidence type="ECO:0000313" key="4">
    <source>
        <dbReference type="Proteomes" id="UP000194857"/>
    </source>
</evidence>
<evidence type="ECO:0000313" key="1">
    <source>
        <dbReference type="EMBL" id="OTI56328.1"/>
    </source>
</evidence>
<gene>
    <name evidence="1" type="ORF">CAZ10_29895</name>
    <name evidence="2" type="ORF">DT376_27130</name>
    <name evidence="3" type="ORF">IPC1295_05565</name>
</gene>
<dbReference type="EMBL" id="QORE01001222">
    <property type="protein sequence ID" value="RCI71806.1"/>
    <property type="molecule type" value="Genomic_DNA"/>
</dbReference>
<proteinExistence type="predicted"/>
<dbReference type="KEGG" id="paeb:NCGM1900_4804"/>
<dbReference type="EMBL" id="NSNE01000002">
    <property type="protein sequence ID" value="RPM21734.1"/>
    <property type="molecule type" value="Genomic_DNA"/>
</dbReference>
<dbReference type="Proteomes" id="UP000284767">
    <property type="component" value="Unassembled WGS sequence"/>
</dbReference>
<dbReference type="EMBL" id="NFFZ01000022">
    <property type="protein sequence ID" value="OTI56328.1"/>
    <property type="molecule type" value="Genomic_DNA"/>
</dbReference>
<name>A0A2V3H6W3_PSEAI</name>
<comment type="caution">
    <text evidence="2">The sequence shown here is derived from an EMBL/GenBank/DDBJ whole genome shotgun (WGS) entry which is preliminary data.</text>
</comment>
<reference evidence="2 5" key="4">
    <citation type="submission" date="2018-07" db="EMBL/GenBank/DDBJ databases">
        <title>Mechanisms of high-level aminoglycoside resistance among Gram-negative pathogens in Brazil.</title>
        <authorList>
            <person name="Ballaben A.S."/>
            <person name="Darini A.L.C."/>
            <person name="Doi Y."/>
        </authorList>
    </citation>
    <scope>NUCLEOTIDE SEQUENCE [LARGE SCALE GENOMIC DNA]</scope>
    <source>
        <strain evidence="2 5">B2-305</strain>
    </source>
</reference>
<evidence type="ECO:0000313" key="6">
    <source>
        <dbReference type="Proteomes" id="UP000284767"/>
    </source>
</evidence>
<accession>A0A2V3H6W3</accession>
<protein>
    <submittedName>
        <fullName evidence="2">Transcriptional regulator</fullName>
    </submittedName>
</protein>
<sequence>MLFHCYFSSVQVWFAPGHCRLHPVPGRSTGISPVSRSGTASLGVPDMDSVEPHALSSWIPSYWATPSAASPSKGWSDGGCRSRLAQQSQAFTL</sequence>
<reference evidence="4" key="1">
    <citation type="submission" date="2017-05" db="EMBL/GenBank/DDBJ databases">
        <authorList>
            <person name="Giani T."/>
            <person name="Arena F."/>
            <person name="Pollini S."/>
            <person name="Di Pilato V."/>
            <person name="D'Andrea M.M."/>
            <person name="Henrici De Angelis L."/>
            <person name="Bassetti M."/>
            <person name="Rossolini G.M."/>
        </authorList>
    </citation>
    <scope>NUCLEOTIDE SEQUENCE [LARGE SCALE GENOMIC DNA]</scope>
    <source>
        <strain evidence="4">S567_C10_BS</strain>
    </source>
</reference>
<reference evidence="1" key="2">
    <citation type="submission" date="2017-05" db="EMBL/GenBank/DDBJ databases">
        <authorList>
            <person name="Song R."/>
            <person name="Chenine A.L."/>
            <person name="Ruprecht R.M."/>
        </authorList>
    </citation>
    <scope>NUCLEOTIDE SEQUENCE [LARGE SCALE GENOMIC DNA]</scope>
    <source>
        <strain evidence="1">S567_C10_BS</strain>
    </source>
</reference>
<evidence type="ECO:0000313" key="5">
    <source>
        <dbReference type="Proteomes" id="UP000253594"/>
    </source>
</evidence>
<evidence type="ECO:0000313" key="2">
    <source>
        <dbReference type="EMBL" id="RCI71806.1"/>
    </source>
</evidence>
<organism evidence="2 5">
    <name type="scientific">Pseudomonas aeruginosa</name>
    <dbReference type="NCBI Taxonomy" id="287"/>
    <lineage>
        <taxon>Bacteria</taxon>
        <taxon>Pseudomonadati</taxon>
        <taxon>Pseudomonadota</taxon>
        <taxon>Gammaproteobacteria</taxon>
        <taxon>Pseudomonadales</taxon>
        <taxon>Pseudomonadaceae</taxon>
        <taxon>Pseudomonas</taxon>
    </lineage>
</organism>
<reference evidence="3 6" key="5">
    <citation type="submission" date="2019-01" db="EMBL/GenBank/DDBJ databases">
        <title>The Pseudomonas aeruginosa pan-genome provides new insights on its population structure, horizontal gene transfer and pathogenicity.</title>
        <authorList>
            <person name="Freschi L."/>
            <person name="Vincent A.T."/>
            <person name="Jeukens J."/>
            <person name="Emond-Rheault J.-G."/>
            <person name="Kukavica-Ibrulj I."/>
            <person name="Dupont M.-J."/>
            <person name="Charette S.J."/>
            <person name="Boyle B."/>
            <person name="Levesque R.C."/>
        </authorList>
    </citation>
    <scope>NUCLEOTIDE SEQUENCE [LARGE SCALE GENOMIC DNA]</scope>
    <source>
        <strain evidence="3 6">PA-W36</strain>
    </source>
</reference>
<evidence type="ECO:0000313" key="3">
    <source>
        <dbReference type="EMBL" id="RPM21734.1"/>
    </source>
</evidence>